<gene>
    <name evidence="1" type="ORF">Adt_38014</name>
</gene>
<dbReference type="AlphaFoldDB" id="A0ABD1Q118"/>
<reference evidence="2" key="1">
    <citation type="submission" date="2024-07" db="EMBL/GenBank/DDBJ databases">
        <title>Two chromosome-level genome assemblies of Korean endemic species Abeliophyllum distichum and Forsythia ovata (Oleaceae).</title>
        <authorList>
            <person name="Jang H."/>
        </authorList>
    </citation>
    <scope>NUCLEOTIDE SEQUENCE [LARGE SCALE GENOMIC DNA]</scope>
</reference>
<proteinExistence type="predicted"/>
<evidence type="ECO:0000313" key="1">
    <source>
        <dbReference type="EMBL" id="KAL2469878.1"/>
    </source>
</evidence>
<evidence type="ECO:0000313" key="2">
    <source>
        <dbReference type="Proteomes" id="UP001604336"/>
    </source>
</evidence>
<dbReference type="Proteomes" id="UP001604336">
    <property type="component" value="Unassembled WGS sequence"/>
</dbReference>
<organism evidence="1 2">
    <name type="scientific">Abeliophyllum distichum</name>
    <dbReference type="NCBI Taxonomy" id="126358"/>
    <lineage>
        <taxon>Eukaryota</taxon>
        <taxon>Viridiplantae</taxon>
        <taxon>Streptophyta</taxon>
        <taxon>Embryophyta</taxon>
        <taxon>Tracheophyta</taxon>
        <taxon>Spermatophyta</taxon>
        <taxon>Magnoliopsida</taxon>
        <taxon>eudicotyledons</taxon>
        <taxon>Gunneridae</taxon>
        <taxon>Pentapetalae</taxon>
        <taxon>asterids</taxon>
        <taxon>lamiids</taxon>
        <taxon>Lamiales</taxon>
        <taxon>Oleaceae</taxon>
        <taxon>Forsythieae</taxon>
        <taxon>Abeliophyllum</taxon>
    </lineage>
</organism>
<dbReference type="EMBL" id="JBFOLK010000012">
    <property type="protein sequence ID" value="KAL2469878.1"/>
    <property type="molecule type" value="Genomic_DNA"/>
</dbReference>
<keyword evidence="2" id="KW-1185">Reference proteome</keyword>
<comment type="caution">
    <text evidence="1">The sequence shown here is derived from an EMBL/GenBank/DDBJ whole genome shotgun (WGS) entry which is preliminary data.</text>
</comment>
<name>A0ABD1Q118_9LAMI</name>
<accession>A0ABD1Q118</accession>
<protein>
    <submittedName>
        <fullName evidence="1">Uncharacterized protein</fullName>
    </submittedName>
</protein>
<sequence length="117" mass="13592">MSDPRFALGMTFETLQVLRAALVEYSIKNERPPQYVKNDFTRKKIFQEIQRNAANQYKMFYDYCEELKRTNEGTKVELSATGTDFKRLYMCLGNAKEASRMVVGPSRVGWVSFEGRV</sequence>